<reference evidence="1 2" key="1">
    <citation type="submission" date="2018-06" db="EMBL/GenBank/DDBJ databases">
        <title>Extensive metabolic versatility and redundancy in microbially diverse, dynamic hydrothermal sediments.</title>
        <authorList>
            <person name="Dombrowski N."/>
            <person name="Teske A."/>
            <person name="Baker B.J."/>
        </authorList>
    </citation>
    <scope>NUCLEOTIDE SEQUENCE [LARGE SCALE GENOMIC DNA]</scope>
    <source>
        <strain evidence="1">B36_G15</strain>
    </source>
</reference>
<dbReference type="GO" id="GO:0005737">
    <property type="term" value="C:cytoplasm"/>
    <property type="evidence" value="ECO:0007669"/>
    <property type="project" value="TreeGrafter"/>
</dbReference>
<dbReference type="EMBL" id="QNBE01000001">
    <property type="protein sequence ID" value="RKX71828.1"/>
    <property type="molecule type" value="Genomic_DNA"/>
</dbReference>
<accession>A0A660SLZ6</accession>
<dbReference type="PIRSF" id="PIRSF016184">
    <property type="entry name" value="PhzC_PhzF"/>
    <property type="match status" value="1"/>
</dbReference>
<proteinExistence type="predicted"/>
<name>A0A660SLZ6_UNCW3</name>
<comment type="caution">
    <text evidence="1">The sequence shown here is derived from an EMBL/GenBank/DDBJ whole genome shotgun (WGS) entry which is preliminary data.</text>
</comment>
<protein>
    <recommendedName>
        <fullName evidence="3">PhzF family phenazine biosynthesis protein</fullName>
    </recommendedName>
</protein>
<evidence type="ECO:0008006" key="3">
    <source>
        <dbReference type="Google" id="ProtNLM"/>
    </source>
</evidence>
<evidence type="ECO:0000313" key="1">
    <source>
        <dbReference type="EMBL" id="RKX71828.1"/>
    </source>
</evidence>
<dbReference type="Proteomes" id="UP000268469">
    <property type="component" value="Unassembled WGS sequence"/>
</dbReference>
<dbReference type="GO" id="GO:0016853">
    <property type="term" value="F:isomerase activity"/>
    <property type="evidence" value="ECO:0007669"/>
    <property type="project" value="TreeGrafter"/>
</dbReference>
<dbReference type="AlphaFoldDB" id="A0A660SLZ6"/>
<evidence type="ECO:0000313" key="2">
    <source>
        <dbReference type="Proteomes" id="UP000268469"/>
    </source>
</evidence>
<dbReference type="InterPro" id="IPR003719">
    <property type="entry name" value="Phenazine_PhzF-like"/>
</dbReference>
<dbReference type="PANTHER" id="PTHR13774">
    <property type="entry name" value="PHENAZINE BIOSYNTHESIS PROTEIN"/>
    <property type="match status" value="1"/>
</dbReference>
<dbReference type="SUPFAM" id="SSF54506">
    <property type="entry name" value="Diaminopimelate epimerase-like"/>
    <property type="match status" value="1"/>
</dbReference>
<sequence>MRWLKAKRLCSFTGIPYAGNPAWVILGAEGLSDEMMKKLAGELNPLSDAAFVMPDETDEADIRIRFFTSGGEVLTSGHATVAAYFALEGEGLIEFKEPECEIRQRSKGGIQFVELRVENGKVKRVTMKLPLPRYIDIDYSPQLLARMLGLSPAEISATGIKPEAVSTGMYDLVVPVPSMNHLIDLKPDFDLMSRFCTRVGITGIQVFTLETNEDSTASVRHFAPAVGVNEDPVSGAACGALGCYLIKHGVVKPEDFNRLIIEQGYAIGRPGKVYVHIRMYRGGISEVKVGGQAVTTFVGSILIPD</sequence>
<organism evidence="1 2">
    <name type="scientific">candidate division WOR-3 bacterium</name>
    <dbReference type="NCBI Taxonomy" id="2052148"/>
    <lineage>
        <taxon>Bacteria</taxon>
        <taxon>Bacteria division WOR-3</taxon>
    </lineage>
</organism>
<dbReference type="Gene3D" id="3.10.310.10">
    <property type="entry name" value="Diaminopimelate Epimerase, Chain A, domain 1"/>
    <property type="match status" value="2"/>
</dbReference>
<dbReference type="NCBIfam" id="TIGR00654">
    <property type="entry name" value="PhzF_family"/>
    <property type="match status" value="1"/>
</dbReference>
<dbReference type="Pfam" id="PF02567">
    <property type="entry name" value="PhzC-PhzF"/>
    <property type="match status" value="1"/>
</dbReference>
<gene>
    <name evidence="1" type="ORF">DRP53_00100</name>
</gene>